<feature type="region of interest" description="Disordered" evidence="1">
    <location>
        <begin position="1"/>
        <end position="32"/>
    </location>
</feature>
<proteinExistence type="predicted"/>
<name>A0A8C9PWK1_SPEDA</name>
<dbReference type="Proteomes" id="UP000694422">
    <property type="component" value="Unplaced"/>
</dbReference>
<feature type="compositionally biased region" description="Acidic residues" evidence="1">
    <location>
        <begin position="1"/>
        <end position="21"/>
    </location>
</feature>
<protein>
    <recommendedName>
        <fullName evidence="4">Activating signal cointegrator 1 complex subunit 2</fullName>
    </recommendedName>
</protein>
<accession>A0A8C9PWK1</accession>
<feature type="region of interest" description="Disordered" evidence="1">
    <location>
        <begin position="44"/>
        <end position="103"/>
    </location>
</feature>
<sequence length="103" mass="11718">VSGEGQEEEEDEEEEEAEEEPDHFVQDPAVLREKAEARRMAFLARKGYRHDSSTAVAGGPRGHGQSRETTQERRKKEANKATRANHNRRTMADRKRSKGMIPS</sequence>
<dbReference type="AlphaFoldDB" id="A0A8C9PWK1"/>
<keyword evidence="3" id="KW-1185">Reference proteome</keyword>
<evidence type="ECO:0000313" key="3">
    <source>
        <dbReference type="Proteomes" id="UP000694422"/>
    </source>
</evidence>
<evidence type="ECO:0000256" key="1">
    <source>
        <dbReference type="SAM" id="MobiDB-lite"/>
    </source>
</evidence>
<evidence type="ECO:0008006" key="4">
    <source>
        <dbReference type="Google" id="ProtNLM"/>
    </source>
</evidence>
<feature type="compositionally biased region" description="Basic and acidic residues" evidence="1">
    <location>
        <begin position="65"/>
        <end position="80"/>
    </location>
</feature>
<evidence type="ECO:0000313" key="2">
    <source>
        <dbReference type="Ensembl" id="ENSSDAP00000013341.1"/>
    </source>
</evidence>
<reference evidence="2" key="1">
    <citation type="submission" date="2025-08" db="UniProtKB">
        <authorList>
            <consortium name="Ensembl"/>
        </authorList>
    </citation>
    <scope>IDENTIFICATION</scope>
</reference>
<feature type="compositionally biased region" description="Basic and acidic residues" evidence="1">
    <location>
        <begin position="22"/>
        <end position="32"/>
    </location>
</feature>
<reference evidence="2" key="2">
    <citation type="submission" date="2025-09" db="UniProtKB">
        <authorList>
            <consortium name="Ensembl"/>
        </authorList>
    </citation>
    <scope>IDENTIFICATION</scope>
</reference>
<organism evidence="2 3">
    <name type="scientific">Spermophilus dauricus</name>
    <name type="common">Daurian ground squirrel</name>
    <dbReference type="NCBI Taxonomy" id="99837"/>
    <lineage>
        <taxon>Eukaryota</taxon>
        <taxon>Metazoa</taxon>
        <taxon>Chordata</taxon>
        <taxon>Craniata</taxon>
        <taxon>Vertebrata</taxon>
        <taxon>Euteleostomi</taxon>
        <taxon>Mammalia</taxon>
        <taxon>Eutheria</taxon>
        <taxon>Euarchontoglires</taxon>
        <taxon>Glires</taxon>
        <taxon>Rodentia</taxon>
        <taxon>Sciuromorpha</taxon>
        <taxon>Sciuridae</taxon>
        <taxon>Xerinae</taxon>
        <taxon>Marmotini</taxon>
        <taxon>Spermophilus</taxon>
    </lineage>
</organism>
<dbReference type="Ensembl" id="ENSSDAT00000015122.1">
    <property type="protein sequence ID" value="ENSSDAP00000013341.1"/>
    <property type="gene ID" value="ENSSDAG00000012052.1"/>
</dbReference>